<name>A0ABV2M000_9FIRM</name>
<dbReference type="PROSITE" id="PS50943">
    <property type="entry name" value="HTH_CROC1"/>
    <property type="match status" value="1"/>
</dbReference>
<evidence type="ECO:0000313" key="3">
    <source>
        <dbReference type="Proteomes" id="UP001549106"/>
    </source>
</evidence>
<proteinExistence type="predicted"/>
<dbReference type="EMBL" id="JBEPMJ010000001">
    <property type="protein sequence ID" value="MET3748862.1"/>
    <property type="molecule type" value="Genomic_DNA"/>
</dbReference>
<comment type="caution">
    <text evidence="2">The sequence shown here is derived from an EMBL/GenBank/DDBJ whole genome shotgun (WGS) entry which is preliminary data.</text>
</comment>
<dbReference type="CDD" id="cd00093">
    <property type="entry name" value="HTH_XRE"/>
    <property type="match status" value="1"/>
</dbReference>
<dbReference type="InterPro" id="IPR011990">
    <property type="entry name" value="TPR-like_helical_dom_sf"/>
</dbReference>
<organism evidence="2 3">
    <name type="scientific">Blautia caecimuris</name>
    <dbReference type="NCBI Taxonomy" id="1796615"/>
    <lineage>
        <taxon>Bacteria</taxon>
        <taxon>Bacillati</taxon>
        <taxon>Bacillota</taxon>
        <taxon>Clostridia</taxon>
        <taxon>Lachnospirales</taxon>
        <taxon>Lachnospiraceae</taxon>
        <taxon>Blautia</taxon>
    </lineage>
</organism>
<dbReference type="InterPro" id="IPR001387">
    <property type="entry name" value="Cro/C1-type_HTH"/>
</dbReference>
<dbReference type="SUPFAM" id="SSF47413">
    <property type="entry name" value="lambda repressor-like DNA-binding domains"/>
    <property type="match status" value="1"/>
</dbReference>
<dbReference type="Proteomes" id="UP001549106">
    <property type="component" value="Unassembled WGS sequence"/>
</dbReference>
<keyword evidence="3" id="KW-1185">Reference proteome</keyword>
<dbReference type="Gene3D" id="1.25.40.10">
    <property type="entry name" value="Tetratricopeptide repeat domain"/>
    <property type="match status" value="1"/>
</dbReference>
<dbReference type="SUPFAM" id="SSF48452">
    <property type="entry name" value="TPR-like"/>
    <property type="match status" value="1"/>
</dbReference>
<evidence type="ECO:0000313" key="2">
    <source>
        <dbReference type="EMBL" id="MET3748862.1"/>
    </source>
</evidence>
<protein>
    <submittedName>
        <fullName evidence="2">Transcriptional regulator with XRE-family HTH domain</fullName>
    </submittedName>
</protein>
<dbReference type="InterPro" id="IPR010982">
    <property type="entry name" value="Lambda_DNA-bd_dom_sf"/>
</dbReference>
<reference evidence="2 3" key="1">
    <citation type="submission" date="2024-06" db="EMBL/GenBank/DDBJ databases">
        <title>Genomic Encyclopedia of Type Strains, Phase IV (KMG-IV): sequencing the most valuable type-strain genomes for metagenomic binning, comparative biology and taxonomic classification.</title>
        <authorList>
            <person name="Goeker M."/>
        </authorList>
    </citation>
    <scope>NUCLEOTIDE SEQUENCE [LARGE SCALE GENOMIC DNA]</scope>
    <source>
        <strain evidence="2 3">DSM 29492</strain>
    </source>
</reference>
<sequence length="317" mass="38019">MGEYSKASVIKYTRKATDMTQEELSEGICEPVTISRYENGLLNPSDEKFVRLMQKMGENGNTCLFPLHCEMADLQKEMEKMLNLLERADWDEVENQKRKMEQEFQLSMDYPENRQYLKRIEVIVNYKKGRISVREAIEQLKDALYETLKIREPEDLPIYRILRETEILIVYNLATYYEAYGDCKKALRIYHRLDQYFKREDMINDYKPRYIVYVGYSSILGLSGKYDESITICKREIEFLREKGILNYLYNFYYNIGWNISKKIECGLEKKERIRAARCYVWMAYHLCKVYPENKKNLKIIAEFWEEINQDGRSKSQ</sequence>
<gene>
    <name evidence="2" type="ORF">ABID24_000078</name>
</gene>
<evidence type="ECO:0000259" key="1">
    <source>
        <dbReference type="PROSITE" id="PS50943"/>
    </source>
</evidence>
<feature type="domain" description="HTH cro/C1-type" evidence="1">
    <location>
        <begin position="10"/>
        <end position="63"/>
    </location>
</feature>
<dbReference type="RefSeq" id="WP_257463682.1">
    <property type="nucleotide sequence ID" value="NZ_JANJZT010000001.1"/>
</dbReference>
<accession>A0ABV2M000</accession>
<dbReference type="SMART" id="SM00530">
    <property type="entry name" value="HTH_XRE"/>
    <property type="match status" value="1"/>
</dbReference>
<dbReference type="Pfam" id="PF01381">
    <property type="entry name" value="HTH_3"/>
    <property type="match status" value="1"/>
</dbReference>